<keyword evidence="4 6" id="KW-0378">Hydrolase</keyword>
<keyword evidence="3 6" id="KW-0540">Nuclease</keyword>
<comment type="subcellular location">
    <subcellularLocation>
        <location evidence="6">Cytoplasm</location>
    </subcellularLocation>
</comment>
<gene>
    <name evidence="6 8" type="primary">xseB</name>
    <name evidence="8" type="ORF">LKD36_00775</name>
</gene>
<reference evidence="8 9" key="1">
    <citation type="submission" date="2021-10" db="EMBL/GenBank/DDBJ databases">
        <title>Anaerobic single-cell dispensing facilitates the cultivation of human gut bacteria.</title>
        <authorList>
            <person name="Afrizal A."/>
        </authorList>
    </citation>
    <scope>NUCLEOTIDE SEQUENCE [LARGE SCALE GENOMIC DNA]</scope>
    <source>
        <strain evidence="8 9">CLA-AA-H276</strain>
    </source>
</reference>
<name>A0AAE3A4E6_9FIRM</name>
<proteinExistence type="inferred from homology"/>
<dbReference type="Proteomes" id="UP001198220">
    <property type="component" value="Unassembled WGS sequence"/>
</dbReference>
<dbReference type="GO" id="GO:0005829">
    <property type="term" value="C:cytosol"/>
    <property type="evidence" value="ECO:0007669"/>
    <property type="project" value="TreeGrafter"/>
</dbReference>
<dbReference type="GO" id="GO:0009318">
    <property type="term" value="C:exodeoxyribonuclease VII complex"/>
    <property type="evidence" value="ECO:0007669"/>
    <property type="project" value="UniProtKB-UniRule"/>
</dbReference>
<comment type="function">
    <text evidence="6">Bidirectionally degrades single-stranded DNA into large acid-insoluble oligonucleotides, which are then degraded further into small acid-soluble oligonucleotides.</text>
</comment>
<dbReference type="GO" id="GO:0008855">
    <property type="term" value="F:exodeoxyribonuclease VII activity"/>
    <property type="evidence" value="ECO:0007669"/>
    <property type="project" value="UniProtKB-UniRule"/>
</dbReference>
<evidence type="ECO:0000256" key="6">
    <source>
        <dbReference type="HAMAP-Rule" id="MF_00337"/>
    </source>
</evidence>
<dbReference type="EC" id="3.1.11.6" evidence="6"/>
<evidence type="ECO:0000256" key="4">
    <source>
        <dbReference type="ARBA" id="ARBA00022801"/>
    </source>
</evidence>
<dbReference type="SUPFAM" id="SSF116842">
    <property type="entry name" value="XseB-like"/>
    <property type="match status" value="1"/>
</dbReference>
<organism evidence="8 9">
    <name type="scientific">Hominiventricola filiformis</name>
    <dbReference type="NCBI Taxonomy" id="2885352"/>
    <lineage>
        <taxon>Bacteria</taxon>
        <taxon>Bacillati</taxon>
        <taxon>Bacillota</taxon>
        <taxon>Clostridia</taxon>
        <taxon>Lachnospirales</taxon>
        <taxon>Lachnospiraceae</taxon>
        <taxon>Hominiventricola</taxon>
    </lineage>
</organism>
<evidence type="ECO:0000256" key="1">
    <source>
        <dbReference type="ARBA" id="ARBA00009998"/>
    </source>
</evidence>
<comment type="similarity">
    <text evidence="1 6">Belongs to the XseB family.</text>
</comment>
<keyword evidence="7" id="KW-0175">Coiled coil</keyword>
<keyword evidence="9" id="KW-1185">Reference proteome</keyword>
<dbReference type="Gene3D" id="1.10.287.1040">
    <property type="entry name" value="Exonuclease VII, small subunit"/>
    <property type="match status" value="1"/>
</dbReference>
<dbReference type="PANTHER" id="PTHR34137:SF1">
    <property type="entry name" value="EXODEOXYRIBONUCLEASE 7 SMALL SUBUNIT"/>
    <property type="match status" value="1"/>
</dbReference>
<comment type="catalytic activity">
    <reaction evidence="6">
        <text>Exonucleolytic cleavage in either 5'- to 3'- or 3'- to 5'-direction to yield nucleoside 5'-phosphates.</text>
        <dbReference type="EC" id="3.1.11.6"/>
    </reaction>
</comment>
<dbReference type="NCBIfam" id="TIGR01280">
    <property type="entry name" value="xseB"/>
    <property type="match status" value="1"/>
</dbReference>
<dbReference type="PANTHER" id="PTHR34137">
    <property type="entry name" value="EXODEOXYRIBONUCLEASE 7 SMALL SUBUNIT"/>
    <property type="match status" value="1"/>
</dbReference>
<dbReference type="InterPro" id="IPR037004">
    <property type="entry name" value="Exonuc_VII_ssu_sf"/>
</dbReference>
<protein>
    <recommendedName>
        <fullName evidence="6">Exodeoxyribonuclease 7 small subunit</fullName>
        <ecNumber evidence="6">3.1.11.6</ecNumber>
    </recommendedName>
    <alternativeName>
        <fullName evidence="6">Exodeoxyribonuclease VII small subunit</fullName>
        <shortName evidence="6">Exonuclease VII small subunit</shortName>
    </alternativeName>
</protein>
<evidence type="ECO:0000256" key="2">
    <source>
        <dbReference type="ARBA" id="ARBA00022490"/>
    </source>
</evidence>
<sequence>MAEKMEDKFRLEEAFDQIELLLERLQDRDVSLEESFALYEQGMKLLKKCSENIDHVEKQMLQIDEEGHTHEFS</sequence>
<dbReference type="InterPro" id="IPR003761">
    <property type="entry name" value="Exonuc_VII_S"/>
</dbReference>
<evidence type="ECO:0000256" key="5">
    <source>
        <dbReference type="ARBA" id="ARBA00022839"/>
    </source>
</evidence>
<feature type="coiled-coil region" evidence="7">
    <location>
        <begin position="8"/>
        <end position="66"/>
    </location>
</feature>
<dbReference type="GO" id="GO:0006308">
    <property type="term" value="P:DNA catabolic process"/>
    <property type="evidence" value="ECO:0007669"/>
    <property type="project" value="UniProtKB-UniRule"/>
</dbReference>
<evidence type="ECO:0000313" key="8">
    <source>
        <dbReference type="EMBL" id="MCC2124707.1"/>
    </source>
</evidence>
<dbReference type="RefSeq" id="WP_118769067.1">
    <property type="nucleotide sequence ID" value="NZ_JAJEPS010000001.1"/>
</dbReference>
<evidence type="ECO:0000256" key="3">
    <source>
        <dbReference type="ARBA" id="ARBA00022722"/>
    </source>
</evidence>
<dbReference type="HAMAP" id="MF_00337">
    <property type="entry name" value="Exonuc_7_S"/>
    <property type="match status" value="1"/>
</dbReference>
<comment type="caution">
    <text evidence="8">The sequence shown here is derived from an EMBL/GenBank/DDBJ whole genome shotgun (WGS) entry which is preliminary data.</text>
</comment>
<dbReference type="EMBL" id="JAJEPS010000001">
    <property type="protein sequence ID" value="MCC2124707.1"/>
    <property type="molecule type" value="Genomic_DNA"/>
</dbReference>
<evidence type="ECO:0000256" key="7">
    <source>
        <dbReference type="SAM" id="Coils"/>
    </source>
</evidence>
<accession>A0AAE3A4E6</accession>
<dbReference type="Pfam" id="PF02609">
    <property type="entry name" value="Exonuc_VII_S"/>
    <property type="match status" value="1"/>
</dbReference>
<evidence type="ECO:0000313" key="9">
    <source>
        <dbReference type="Proteomes" id="UP001198220"/>
    </source>
</evidence>
<dbReference type="AlphaFoldDB" id="A0AAE3A4E6"/>
<keyword evidence="5 6" id="KW-0269">Exonuclease</keyword>
<comment type="subunit">
    <text evidence="6">Heterooligomer composed of large and small subunits.</text>
</comment>
<keyword evidence="2 6" id="KW-0963">Cytoplasm</keyword>